<comment type="caution">
    <text evidence="1">The sequence shown here is derived from an EMBL/GenBank/DDBJ whole genome shotgun (WGS) entry which is preliminary data.</text>
</comment>
<protein>
    <submittedName>
        <fullName evidence="1">Uncharacterized protein</fullName>
    </submittedName>
</protein>
<sequence length="91" mass="10090">MVSPSGPPNVLLDIACLENKSLKGDCSSYIECMTDCPAALTRAMAFRAHYLRMMADAFWLSITCTIVRVMGIEGSEIEGIRDGRTRHSYRS</sequence>
<dbReference type="InParanoid" id="A0A369J5D1"/>
<reference evidence="1" key="1">
    <citation type="submission" date="2018-04" db="EMBL/GenBank/DDBJ databases">
        <title>Whole genome sequencing of Hypsizygus marmoreus.</title>
        <authorList>
            <person name="Choi I.-G."/>
            <person name="Min B."/>
            <person name="Kim J.-G."/>
            <person name="Kim S."/>
            <person name="Oh Y.-L."/>
            <person name="Kong W.-S."/>
            <person name="Park H."/>
            <person name="Jeong J."/>
            <person name="Song E.-S."/>
        </authorList>
    </citation>
    <scope>NUCLEOTIDE SEQUENCE [LARGE SCALE GENOMIC DNA]</scope>
    <source>
        <strain evidence="1">51987-8</strain>
    </source>
</reference>
<dbReference type="EMBL" id="LUEZ02000124">
    <property type="protein sequence ID" value="RDB16370.1"/>
    <property type="molecule type" value="Genomic_DNA"/>
</dbReference>
<evidence type="ECO:0000313" key="1">
    <source>
        <dbReference type="EMBL" id="RDB16370.1"/>
    </source>
</evidence>
<gene>
    <name evidence="1" type="ORF">Hypma_002884</name>
</gene>
<dbReference type="AlphaFoldDB" id="A0A369J5D1"/>
<proteinExistence type="predicted"/>
<organism evidence="1 2">
    <name type="scientific">Hypsizygus marmoreus</name>
    <name type="common">White beech mushroom</name>
    <name type="synonym">Agaricus marmoreus</name>
    <dbReference type="NCBI Taxonomy" id="39966"/>
    <lineage>
        <taxon>Eukaryota</taxon>
        <taxon>Fungi</taxon>
        <taxon>Dikarya</taxon>
        <taxon>Basidiomycota</taxon>
        <taxon>Agaricomycotina</taxon>
        <taxon>Agaricomycetes</taxon>
        <taxon>Agaricomycetidae</taxon>
        <taxon>Agaricales</taxon>
        <taxon>Tricholomatineae</taxon>
        <taxon>Lyophyllaceae</taxon>
        <taxon>Hypsizygus</taxon>
    </lineage>
</organism>
<evidence type="ECO:0000313" key="2">
    <source>
        <dbReference type="Proteomes" id="UP000076154"/>
    </source>
</evidence>
<accession>A0A369J5D1</accession>
<name>A0A369J5D1_HYPMA</name>
<keyword evidence="2" id="KW-1185">Reference proteome</keyword>
<dbReference type="Proteomes" id="UP000076154">
    <property type="component" value="Unassembled WGS sequence"/>
</dbReference>